<dbReference type="OMA" id="EDYNICG"/>
<accession>A0A5P1ECW4</accession>
<organism evidence="2 3">
    <name type="scientific">Asparagus officinalis</name>
    <name type="common">Garden asparagus</name>
    <dbReference type="NCBI Taxonomy" id="4686"/>
    <lineage>
        <taxon>Eukaryota</taxon>
        <taxon>Viridiplantae</taxon>
        <taxon>Streptophyta</taxon>
        <taxon>Embryophyta</taxon>
        <taxon>Tracheophyta</taxon>
        <taxon>Spermatophyta</taxon>
        <taxon>Magnoliopsida</taxon>
        <taxon>Liliopsida</taxon>
        <taxon>Asparagales</taxon>
        <taxon>Asparagaceae</taxon>
        <taxon>Asparagoideae</taxon>
        <taxon>Asparagus</taxon>
    </lineage>
</organism>
<dbReference type="Gramene" id="ONK63708">
    <property type="protein sequence ID" value="ONK63708"/>
    <property type="gene ID" value="A4U43_C07F18060"/>
</dbReference>
<dbReference type="PANTHER" id="PTHR35133">
    <property type="entry name" value="PROTEIN EFFECTOR OF TRANSCRIPTION 2-RELATED"/>
    <property type="match status" value="1"/>
</dbReference>
<keyword evidence="3" id="KW-1185">Reference proteome</keyword>
<proteinExistence type="predicted"/>
<dbReference type="InterPro" id="IPR038909">
    <property type="entry name" value="Effector_transcript"/>
</dbReference>
<dbReference type="AlphaFoldDB" id="A0A5P1ECW4"/>
<evidence type="ECO:0000313" key="3">
    <source>
        <dbReference type="Proteomes" id="UP000243459"/>
    </source>
</evidence>
<gene>
    <name evidence="2" type="ORF">A4U43_C07F18060</name>
</gene>
<dbReference type="PANTHER" id="PTHR35133:SF1">
    <property type="entry name" value="PROTEIN EFFECTOR OF TRANSCRIPTION 2-RELATED"/>
    <property type="match status" value="1"/>
</dbReference>
<name>A0A5P1ECW4_ASPOF</name>
<dbReference type="Pfam" id="PF19239">
    <property type="entry name" value="GIY_YIG_domain"/>
    <property type="match status" value="1"/>
</dbReference>
<evidence type="ECO:0008006" key="4">
    <source>
        <dbReference type="Google" id="ProtNLM"/>
    </source>
</evidence>
<sequence length="511" mass="57186">MFLFPSSSSSSPGSKFRLKREGCKRTQHDHVFSKWEILIGSSDWEDFSLGKDGVQRYRTHNLPNGSSCPGLYELGIAVISKDDGRKARMLDSQTIIVVYLGQTNNVRTRLQQYGRVGAHLHSGRLISSEGKECSGLFTDVFSRGYSIMFRWAPMVDKKKAEKTEAELLAVFDYAWNKSGNGVCRHDEILSKLDGKRTAQISTFRRKLQPWKHPAFGSKAGINIDDSVPLDDQKGFLPSLVFKFRKSQLRFVHADNSFYEDHKICGVAIGNGSVCKNKPMMERKRCEEHKGKKIVGGVPVSVRFPAMEEATTTCGVVLKDGSLCAELPAYGRKRCEMHKGSIITKLEPHNMAVVLFEDQKETPISKRQSQVVVKHEQEYSICGVIDDDGRMCRNTPVWGRKRCAEHKGQRATASNLRLPTSRECWETAENGNICGAVTNGHICRRKPASGRKRCEDHKGQRITEMLPGKSIGVKENYNVSVCGIALSNGSSCQKTPVTGRKRCELHKGRKIT</sequence>
<evidence type="ECO:0000256" key="1">
    <source>
        <dbReference type="SAM" id="MobiDB-lite"/>
    </source>
</evidence>
<feature type="region of interest" description="Disordered" evidence="1">
    <location>
        <begin position="1"/>
        <end position="20"/>
    </location>
</feature>
<dbReference type="OrthoDB" id="1922121at2759"/>
<feature type="compositionally biased region" description="Low complexity" evidence="1">
    <location>
        <begin position="1"/>
        <end position="14"/>
    </location>
</feature>
<dbReference type="Proteomes" id="UP000243459">
    <property type="component" value="Chromosome 7"/>
</dbReference>
<protein>
    <recommendedName>
        <fullName evidence="4">GIY-YIG domain-containing protein</fullName>
    </recommendedName>
</protein>
<dbReference type="GO" id="GO:0003677">
    <property type="term" value="F:DNA binding"/>
    <property type="evidence" value="ECO:0007669"/>
    <property type="project" value="InterPro"/>
</dbReference>
<dbReference type="EMBL" id="CM007387">
    <property type="protein sequence ID" value="ONK63708.1"/>
    <property type="molecule type" value="Genomic_DNA"/>
</dbReference>
<dbReference type="GO" id="GO:0006355">
    <property type="term" value="P:regulation of DNA-templated transcription"/>
    <property type="evidence" value="ECO:0007669"/>
    <property type="project" value="InterPro"/>
</dbReference>
<evidence type="ECO:0000313" key="2">
    <source>
        <dbReference type="EMBL" id="ONK63708.1"/>
    </source>
</evidence>
<reference evidence="3" key="1">
    <citation type="journal article" date="2017" name="Nat. Commun.">
        <title>The asparagus genome sheds light on the origin and evolution of a young Y chromosome.</title>
        <authorList>
            <person name="Harkess A."/>
            <person name="Zhou J."/>
            <person name="Xu C."/>
            <person name="Bowers J.E."/>
            <person name="Van der Hulst R."/>
            <person name="Ayyampalayam S."/>
            <person name="Mercati F."/>
            <person name="Riccardi P."/>
            <person name="McKain M.R."/>
            <person name="Kakrana A."/>
            <person name="Tang H."/>
            <person name="Ray J."/>
            <person name="Groenendijk J."/>
            <person name="Arikit S."/>
            <person name="Mathioni S.M."/>
            <person name="Nakano M."/>
            <person name="Shan H."/>
            <person name="Telgmann-Rauber A."/>
            <person name="Kanno A."/>
            <person name="Yue Z."/>
            <person name="Chen H."/>
            <person name="Li W."/>
            <person name="Chen Y."/>
            <person name="Xu X."/>
            <person name="Zhang Y."/>
            <person name="Luo S."/>
            <person name="Chen H."/>
            <person name="Gao J."/>
            <person name="Mao Z."/>
            <person name="Pires J.C."/>
            <person name="Luo M."/>
            <person name="Kudrna D."/>
            <person name="Wing R.A."/>
            <person name="Meyers B.C."/>
            <person name="Yi K."/>
            <person name="Kong H."/>
            <person name="Lavrijsen P."/>
            <person name="Sunseri F."/>
            <person name="Falavigna A."/>
            <person name="Ye Y."/>
            <person name="Leebens-Mack J.H."/>
            <person name="Chen G."/>
        </authorList>
    </citation>
    <scope>NUCLEOTIDE SEQUENCE [LARGE SCALE GENOMIC DNA]</scope>
    <source>
        <strain evidence="3">cv. DH0086</strain>
    </source>
</reference>